<protein>
    <recommendedName>
        <fullName evidence="11">DEAD-box ATP-dependent RNA helicase 7</fullName>
        <ecNumber evidence="3">3.6.4.13</ecNumber>
    </recommendedName>
</protein>
<evidence type="ECO:0000256" key="11">
    <source>
        <dbReference type="ARBA" id="ARBA00070889"/>
    </source>
</evidence>
<evidence type="ECO:0000256" key="2">
    <source>
        <dbReference type="ARBA" id="ARBA00006517"/>
    </source>
</evidence>
<dbReference type="EC" id="3.6.4.13" evidence="3"/>
<dbReference type="InterPro" id="IPR011545">
    <property type="entry name" value="DEAD/DEAH_box_helicase_dom"/>
</dbReference>
<evidence type="ECO:0000256" key="8">
    <source>
        <dbReference type="ARBA" id="ARBA00022884"/>
    </source>
</evidence>
<dbReference type="CDD" id="cd12937">
    <property type="entry name" value="GUCT_RH7_like"/>
    <property type="match status" value="1"/>
</dbReference>
<name>A0A314YF59_PRUYE</name>
<dbReference type="CDD" id="cd18787">
    <property type="entry name" value="SF2_C_DEAD"/>
    <property type="match status" value="1"/>
</dbReference>
<dbReference type="PROSITE" id="PS51192">
    <property type="entry name" value="HELICASE_ATP_BIND_1"/>
    <property type="match status" value="1"/>
</dbReference>
<keyword evidence="9" id="KW-0539">Nucleus</keyword>
<keyword evidence="5" id="KW-0378">Hydrolase</keyword>
<evidence type="ECO:0000256" key="9">
    <source>
        <dbReference type="ARBA" id="ARBA00023242"/>
    </source>
</evidence>
<dbReference type="InterPro" id="IPR050547">
    <property type="entry name" value="DEAD_box_RNA_helicases"/>
</dbReference>
<keyword evidence="6 15" id="KW-0347">Helicase</keyword>
<feature type="domain" description="Helicase ATP-binding" evidence="13">
    <location>
        <begin position="142"/>
        <end position="297"/>
    </location>
</feature>
<dbReference type="OrthoDB" id="4255at2759"/>
<evidence type="ECO:0000259" key="14">
    <source>
        <dbReference type="PROSITE" id="PS51194"/>
    </source>
</evidence>
<dbReference type="GO" id="GO:0005634">
    <property type="term" value="C:nucleus"/>
    <property type="evidence" value="ECO:0007669"/>
    <property type="project" value="UniProtKB-SubCell"/>
</dbReference>
<dbReference type="Pfam" id="PF26142">
    <property type="entry name" value="DD_DDX21-DDX50"/>
    <property type="match status" value="1"/>
</dbReference>
<comment type="similarity">
    <text evidence="2">Belongs to the DEAD box helicase family. DDX21/DDX50 subfamily.</text>
</comment>
<dbReference type="InterPro" id="IPR012562">
    <property type="entry name" value="GUCT"/>
</dbReference>
<evidence type="ECO:0000256" key="4">
    <source>
        <dbReference type="ARBA" id="ARBA00022741"/>
    </source>
</evidence>
<dbReference type="PANTHER" id="PTHR47963">
    <property type="entry name" value="DEAD-BOX ATP-DEPENDENT RNA HELICASE 47, MITOCHONDRIAL"/>
    <property type="match status" value="1"/>
</dbReference>
<dbReference type="SMART" id="SM00490">
    <property type="entry name" value="HELICc"/>
    <property type="match status" value="1"/>
</dbReference>
<dbReference type="InterPro" id="IPR014001">
    <property type="entry name" value="Helicase_ATP-bd"/>
</dbReference>
<dbReference type="InterPro" id="IPR027417">
    <property type="entry name" value="P-loop_NTPase"/>
</dbReference>
<dbReference type="AlphaFoldDB" id="A0A314YF59"/>
<dbReference type="SUPFAM" id="SSF54928">
    <property type="entry name" value="RNA-binding domain, RBD"/>
    <property type="match status" value="1"/>
</dbReference>
<dbReference type="GO" id="GO:0016787">
    <property type="term" value="F:hydrolase activity"/>
    <property type="evidence" value="ECO:0007669"/>
    <property type="project" value="UniProtKB-KW"/>
</dbReference>
<accession>A0A314YF59</accession>
<dbReference type="Proteomes" id="UP000250321">
    <property type="component" value="Unassembled WGS sequence"/>
</dbReference>
<dbReference type="Pfam" id="PF00271">
    <property type="entry name" value="Helicase_C"/>
    <property type="match status" value="1"/>
</dbReference>
<keyword evidence="16" id="KW-1185">Reference proteome</keyword>
<keyword evidence="7" id="KW-0067">ATP-binding</keyword>
<evidence type="ECO:0000313" key="15">
    <source>
        <dbReference type="EMBL" id="PQQ07165.1"/>
    </source>
</evidence>
<dbReference type="GO" id="GO:0005524">
    <property type="term" value="F:ATP binding"/>
    <property type="evidence" value="ECO:0007669"/>
    <property type="project" value="UniProtKB-KW"/>
</dbReference>
<evidence type="ECO:0000256" key="3">
    <source>
        <dbReference type="ARBA" id="ARBA00012552"/>
    </source>
</evidence>
<dbReference type="Gene3D" id="3.40.50.300">
    <property type="entry name" value="P-loop containing nucleotide triphosphate hydrolases"/>
    <property type="match status" value="2"/>
</dbReference>
<dbReference type="PANTHER" id="PTHR47963:SF8">
    <property type="entry name" value="ATP-DEPENDENT RNA HELICASE DEAD"/>
    <property type="match status" value="1"/>
</dbReference>
<dbReference type="FunFam" id="3.30.70.2280:FF:000003">
    <property type="entry name" value="DEAD-box ATP-dependent RNA helicase 7"/>
    <property type="match status" value="1"/>
</dbReference>
<gene>
    <name evidence="15" type="ORF">Pyn_13684</name>
</gene>
<dbReference type="InterPro" id="IPR001650">
    <property type="entry name" value="Helicase_C-like"/>
</dbReference>
<dbReference type="Gene3D" id="3.30.70.2280">
    <property type="match status" value="1"/>
</dbReference>
<dbReference type="SMART" id="SM00487">
    <property type="entry name" value="DEXDc"/>
    <property type="match status" value="1"/>
</dbReference>
<evidence type="ECO:0000256" key="10">
    <source>
        <dbReference type="ARBA" id="ARBA00047984"/>
    </source>
</evidence>
<organism evidence="15 16">
    <name type="scientific">Prunus yedoensis var. nudiflora</name>
    <dbReference type="NCBI Taxonomy" id="2094558"/>
    <lineage>
        <taxon>Eukaryota</taxon>
        <taxon>Viridiplantae</taxon>
        <taxon>Streptophyta</taxon>
        <taxon>Embryophyta</taxon>
        <taxon>Tracheophyta</taxon>
        <taxon>Spermatophyta</taxon>
        <taxon>Magnoliopsida</taxon>
        <taxon>eudicotyledons</taxon>
        <taxon>Gunneridae</taxon>
        <taxon>Pentapetalae</taxon>
        <taxon>rosids</taxon>
        <taxon>fabids</taxon>
        <taxon>Rosales</taxon>
        <taxon>Rosaceae</taxon>
        <taxon>Amygdaloideae</taxon>
        <taxon>Amygdaleae</taxon>
        <taxon>Prunus</taxon>
    </lineage>
</organism>
<feature type="compositionally biased region" description="Basic residues" evidence="12">
    <location>
        <begin position="44"/>
        <end position="53"/>
    </location>
</feature>
<evidence type="ECO:0000313" key="16">
    <source>
        <dbReference type="Proteomes" id="UP000250321"/>
    </source>
</evidence>
<evidence type="ECO:0000256" key="6">
    <source>
        <dbReference type="ARBA" id="ARBA00022806"/>
    </source>
</evidence>
<dbReference type="STRING" id="2094558.A0A314YF59"/>
<dbReference type="PROSITE" id="PS51194">
    <property type="entry name" value="HELICASE_CTER"/>
    <property type="match status" value="1"/>
</dbReference>
<feature type="compositionally biased region" description="Basic and acidic residues" evidence="12">
    <location>
        <begin position="15"/>
        <end position="31"/>
    </location>
</feature>
<feature type="region of interest" description="Disordered" evidence="12">
    <location>
        <begin position="1"/>
        <end position="112"/>
    </location>
</feature>
<evidence type="ECO:0000259" key="13">
    <source>
        <dbReference type="PROSITE" id="PS51192"/>
    </source>
</evidence>
<feature type="region of interest" description="Disordered" evidence="12">
    <location>
        <begin position="614"/>
        <end position="663"/>
    </location>
</feature>
<feature type="compositionally biased region" description="Gly residues" evidence="12">
    <location>
        <begin position="620"/>
        <end position="637"/>
    </location>
</feature>
<feature type="compositionally biased region" description="Basic and acidic residues" evidence="12">
    <location>
        <begin position="638"/>
        <end position="647"/>
    </location>
</feature>
<reference evidence="15 16" key="1">
    <citation type="submission" date="2018-02" db="EMBL/GenBank/DDBJ databases">
        <title>Draft genome of wild Prunus yedoensis var. nudiflora.</title>
        <authorList>
            <person name="Baek S."/>
            <person name="Kim J.-H."/>
            <person name="Choi K."/>
            <person name="Kim G.-B."/>
            <person name="Cho A."/>
            <person name="Jang H."/>
            <person name="Shin C.-H."/>
            <person name="Yu H.-J."/>
            <person name="Mun J.-H."/>
        </authorList>
    </citation>
    <scope>NUCLEOTIDE SEQUENCE [LARGE SCALE GENOMIC DNA]</scope>
    <source>
        <strain evidence="16">cv. Jeju island</strain>
        <tissue evidence="15">Leaf</tissue>
    </source>
</reference>
<feature type="domain" description="Helicase C-terminal" evidence="14">
    <location>
        <begin position="326"/>
        <end position="483"/>
    </location>
</feature>
<comment type="subcellular location">
    <subcellularLocation>
        <location evidence="1">Nucleus</location>
    </subcellularLocation>
</comment>
<dbReference type="CDD" id="cd00268">
    <property type="entry name" value="DEADc"/>
    <property type="match status" value="1"/>
</dbReference>
<dbReference type="InterPro" id="IPR044742">
    <property type="entry name" value="DEAD/DEAH_RhlB"/>
</dbReference>
<proteinExistence type="inferred from homology"/>
<dbReference type="InterPro" id="IPR035979">
    <property type="entry name" value="RBD_domain_sf"/>
</dbReference>
<keyword evidence="4" id="KW-0547">Nucleotide-binding</keyword>
<dbReference type="GO" id="GO:0003723">
    <property type="term" value="F:RNA binding"/>
    <property type="evidence" value="ECO:0007669"/>
    <property type="project" value="UniProtKB-KW"/>
</dbReference>
<dbReference type="Pfam" id="PF08152">
    <property type="entry name" value="GUCT"/>
    <property type="match status" value="1"/>
</dbReference>
<dbReference type="Pfam" id="PF00270">
    <property type="entry name" value="DEAD"/>
    <property type="match status" value="1"/>
</dbReference>
<evidence type="ECO:0000256" key="1">
    <source>
        <dbReference type="ARBA" id="ARBA00004123"/>
    </source>
</evidence>
<comment type="catalytic activity">
    <reaction evidence="10">
        <text>ATP + H2O = ADP + phosphate + H(+)</text>
        <dbReference type="Rhea" id="RHEA:13065"/>
        <dbReference type="ChEBI" id="CHEBI:15377"/>
        <dbReference type="ChEBI" id="CHEBI:15378"/>
        <dbReference type="ChEBI" id="CHEBI:30616"/>
        <dbReference type="ChEBI" id="CHEBI:43474"/>
        <dbReference type="ChEBI" id="CHEBI:456216"/>
        <dbReference type="EC" id="3.6.4.13"/>
    </reaction>
</comment>
<dbReference type="InterPro" id="IPR059027">
    <property type="entry name" value="DD_DDX21-DDX50"/>
</dbReference>
<comment type="caution">
    <text evidence="15">The sequence shown here is derived from an EMBL/GenBank/DDBJ whole genome shotgun (WGS) entry which is preliminary data.</text>
</comment>
<keyword evidence="8" id="KW-0694">RNA-binding</keyword>
<evidence type="ECO:0000256" key="5">
    <source>
        <dbReference type="ARBA" id="ARBA00022801"/>
    </source>
</evidence>
<dbReference type="SUPFAM" id="SSF52540">
    <property type="entry name" value="P-loop containing nucleoside triphosphate hydrolases"/>
    <property type="match status" value="2"/>
</dbReference>
<evidence type="ECO:0000256" key="7">
    <source>
        <dbReference type="ARBA" id="ARBA00022840"/>
    </source>
</evidence>
<dbReference type="EMBL" id="PJQY01000880">
    <property type="protein sequence ID" value="PQQ07165.1"/>
    <property type="molecule type" value="Genomic_DNA"/>
</dbReference>
<dbReference type="GO" id="GO:0003724">
    <property type="term" value="F:RNA helicase activity"/>
    <property type="evidence" value="ECO:0007669"/>
    <property type="project" value="UniProtKB-EC"/>
</dbReference>
<evidence type="ECO:0000256" key="12">
    <source>
        <dbReference type="SAM" id="MobiDB-lite"/>
    </source>
</evidence>
<sequence>MPSLDISDYLLAETTPKEKKEKKMKKSKSETLEADSPSTEKKAKKESKLKKRKALDVEADEDRSETSSELGEAVNAKSKSEEKTKKKSKKAKVEQEEEPKIEEKKAEEDPNAVSRFRISEPLKAKLKEKGIESLFSIQAMTFDTILDGSDLVGRARTGQGKTLAFVLPILESLINGPAKAFRKTGYGRAPTVIVLLPTRELAKQVFADFEFYGGAMGLAACCVYGGSPYQPQEYKLKRGVDIVIGTPGRIKDHIEKGNIDFRKVGDVSKVQTLLFSATLPDWVKGISSRFLKPNKKTADLVGNEKMKASHNVRHIVLPCSSSARSQLIPDIIRCYSSGGRTIIFTETKEAASELAGLLPGARALHGDIQQGQREVTLSGFRSGKFMTLVATNVAARGLDINDVQLIIQCEPPRDVEDYIHRSGRTGRAGNTGVAVMLYDPRRSNVSKIERESGVKFEHISAPKPVDVAKAVGQDAAEMITRISDSVIPAFKSVAEELLKTSELSAVELLAKALAKAAGYTEIKKRSLLSSMENHVTVLLEAGKPIYSPSFAYGVLRRFLPEEKVESVKGMALTADGKGAVFDVAAEDLDMFLAGQENAASVSIEVLESLPNLQEKESRGGRFGGGGGFRGGRFGRGGGSDRRNDRFSNRSGGGRGRSNYGNKW</sequence>